<evidence type="ECO:0000313" key="3">
    <source>
        <dbReference type="Proteomes" id="UP000075714"/>
    </source>
</evidence>
<sequence length="180" mass="19043">MGKLDPAQQDKWWKTRIEKEEISYGLRGNGEETAKSPRKEVTFLNTLGTATVAPRATESQLYGPGAQVLPKFTVTREEAPQRSPAPSVAGVDGGDSRSVASLPASRPGSVAGSAAAAGAPPPAPGSAAGSRATSSKSALQARLDKLEEALTFERTKRAEAEEEMRQLQVLQMQARRAGRT</sequence>
<protein>
    <submittedName>
        <fullName evidence="2">Uncharacterized protein</fullName>
    </submittedName>
</protein>
<gene>
    <name evidence="2" type="ORF">GPECTOR_27g704</name>
</gene>
<feature type="region of interest" description="Disordered" evidence="1">
    <location>
        <begin position="72"/>
        <end position="140"/>
    </location>
</feature>
<dbReference type="EMBL" id="LSYV01000028">
    <property type="protein sequence ID" value="KXZ48533.1"/>
    <property type="molecule type" value="Genomic_DNA"/>
</dbReference>
<accession>A0A150GFH1</accession>
<comment type="caution">
    <text evidence="2">The sequence shown here is derived from an EMBL/GenBank/DDBJ whole genome shotgun (WGS) entry which is preliminary data.</text>
</comment>
<dbReference type="Proteomes" id="UP000075714">
    <property type="component" value="Unassembled WGS sequence"/>
</dbReference>
<dbReference type="AlphaFoldDB" id="A0A150GFH1"/>
<evidence type="ECO:0000313" key="2">
    <source>
        <dbReference type="EMBL" id="KXZ48533.1"/>
    </source>
</evidence>
<evidence type="ECO:0000256" key="1">
    <source>
        <dbReference type="SAM" id="MobiDB-lite"/>
    </source>
</evidence>
<feature type="compositionally biased region" description="Low complexity" evidence="1">
    <location>
        <begin position="125"/>
        <end position="138"/>
    </location>
</feature>
<organism evidence="2 3">
    <name type="scientific">Gonium pectorale</name>
    <name type="common">Green alga</name>
    <dbReference type="NCBI Taxonomy" id="33097"/>
    <lineage>
        <taxon>Eukaryota</taxon>
        <taxon>Viridiplantae</taxon>
        <taxon>Chlorophyta</taxon>
        <taxon>core chlorophytes</taxon>
        <taxon>Chlorophyceae</taxon>
        <taxon>CS clade</taxon>
        <taxon>Chlamydomonadales</taxon>
        <taxon>Volvocaceae</taxon>
        <taxon>Gonium</taxon>
    </lineage>
</organism>
<proteinExistence type="predicted"/>
<keyword evidence="3" id="KW-1185">Reference proteome</keyword>
<reference evidence="3" key="1">
    <citation type="journal article" date="2016" name="Nat. Commun.">
        <title>The Gonium pectorale genome demonstrates co-option of cell cycle regulation during the evolution of multicellularity.</title>
        <authorList>
            <person name="Hanschen E.R."/>
            <person name="Marriage T.N."/>
            <person name="Ferris P.J."/>
            <person name="Hamaji T."/>
            <person name="Toyoda A."/>
            <person name="Fujiyama A."/>
            <person name="Neme R."/>
            <person name="Noguchi H."/>
            <person name="Minakuchi Y."/>
            <person name="Suzuki M."/>
            <person name="Kawai-Toyooka H."/>
            <person name="Smith D.R."/>
            <person name="Sparks H."/>
            <person name="Anderson J."/>
            <person name="Bakaric R."/>
            <person name="Luria V."/>
            <person name="Karger A."/>
            <person name="Kirschner M.W."/>
            <person name="Durand P.M."/>
            <person name="Michod R.E."/>
            <person name="Nozaki H."/>
            <person name="Olson B.J."/>
        </authorList>
    </citation>
    <scope>NUCLEOTIDE SEQUENCE [LARGE SCALE GENOMIC DNA]</scope>
    <source>
        <strain evidence="3">NIES-2863</strain>
    </source>
</reference>
<name>A0A150GFH1_GONPE</name>
<feature type="compositionally biased region" description="Low complexity" evidence="1">
    <location>
        <begin position="103"/>
        <end position="118"/>
    </location>
</feature>
<dbReference type="OrthoDB" id="541853at2759"/>